<organism evidence="1 2">
    <name type="scientific">Ruminococcus bicirculans</name>
    <name type="common">ex Wegman et al. 2014</name>
    <dbReference type="NCBI Taxonomy" id="1160721"/>
    <lineage>
        <taxon>Bacteria</taxon>
        <taxon>Bacillati</taxon>
        <taxon>Bacillota</taxon>
        <taxon>Clostridia</taxon>
        <taxon>Eubacteriales</taxon>
        <taxon>Oscillospiraceae</taxon>
        <taxon>Ruminococcus</taxon>
    </lineage>
</organism>
<dbReference type="InterPro" id="IPR036977">
    <property type="entry name" value="DNA_primase_Znf_CHC2"/>
</dbReference>
<comment type="caution">
    <text evidence="1">The sequence shown here is derived from an EMBL/GenBank/DDBJ whole genome shotgun (WGS) entry which is preliminary data.</text>
</comment>
<dbReference type="GO" id="GO:0008270">
    <property type="term" value="F:zinc ion binding"/>
    <property type="evidence" value="ECO:0007669"/>
    <property type="project" value="InterPro"/>
</dbReference>
<accession>A0AAW5KUE1</accession>
<feature type="non-terminal residue" evidence="1">
    <location>
        <position position="1"/>
    </location>
</feature>
<dbReference type="GO" id="GO:0003677">
    <property type="term" value="F:DNA binding"/>
    <property type="evidence" value="ECO:0007669"/>
    <property type="project" value="InterPro"/>
</dbReference>
<dbReference type="Proteomes" id="UP001206236">
    <property type="component" value="Unassembled WGS sequence"/>
</dbReference>
<dbReference type="EMBL" id="JANGCN010000129">
    <property type="protein sequence ID" value="MCQ5154543.1"/>
    <property type="molecule type" value="Genomic_DNA"/>
</dbReference>
<evidence type="ECO:0000313" key="2">
    <source>
        <dbReference type="Proteomes" id="UP001206236"/>
    </source>
</evidence>
<dbReference type="Gene3D" id="3.90.580.10">
    <property type="entry name" value="Zinc finger, CHC2-type domain"/>
    <property type="match status" value="1"/>
</dbReference>
<evidence type="ECO:0000313" key="1">
    <source>
        <dbReference type="EMBL" id="MCQ5154543.1"/>
    </source>
</evidence>
<feature type="non-terminal residue" evidence="1">
    <location>
        <position position="110"/>
    </location>
</feature>
<dbReference type="GO" id="GO:0006260">
    <property type="term" value="P:DNA replication"/>
    <property type="evidence" value="ECO:0007669"/>
    <property type="project" value="InterPro"/>
</dbReference>
<reference evidence="1" key="1">
    <citation type="submission" date="2022-06" db="EMBL/GenBank/DDBJ databases">
        <title>Isolation of gut microbiota from human fecal samples.</title>
        <authorList>
            <person name="Pamer E.G."/>
            <person name="Barat B."/>
            <person name="Waligurski E."/>
            <person name="Medina S."/>
            <person name="Paddock L."/>
            <person name="Mostad J."/>
        </authorList>
    </citation>
    <scope>NUCLEOTIDE SEQUENCE</scope>
    <source>
        <strain evidence="1">DFI.5.57</strain>
    </source>
</reference>
<proteinExistence type="predicted"/>
<sequence>PYIPFTDEQKVLANSVDLEEFLRMRGEKLERVGREHKLIYYDSSGRHDSITLRGSTWFDHKNQIGGGAIKFMQEFYGMDFQTAVQELLGQTVTPLSHSPPKVSAKEEKKE</sequence>
<dbReference type="SUPFAM" id="SSF57783">
    <property type="entry name" value="Zinc beta-ribbon"/>
    <property type="match status" value="1"/>
</dbReference>
<gene>
    <name evidence="1" type="ORF">NE632_14755</name>
</gene>
<name>A0AAW5KUE1_9FIRM</name>
<dbReference type="AlphaFoldDB" id="A0AAW5KUE1"/>
<protein>
    <submittedName>
        <fullName evidence="1">Uncharacterized protein</fullName>
    </submittedName>
</protein>